<keyword evidence="5 6" id="KW-0472">Membrane</keyword>
<dbReference type="InterPro" id="IPR050352">
    <property type="entry name" value="ABCG_transporters"/>
</dbReference>
<dbReference type="PANTHER" id="PTHR48041">
    <property type="entry name" value="ABC TRANSPORTER G FAMILY MEMBER 28"/>
    <property type="match status" value="1"/>
</dbReference>
<comment type="subcellular location">
    <subcellularLocation>
        <location evidence="1">Membrane</location>
        <topology evidence="1">Multi-pass membrane protein</topology>
    </subcellularLocation>
</comment>
<dbReference type="Pfam" id="PF01061">
    <property type="entry name" value="ABC2_membrane"/>
    <property type="match status" value="1"/>
</dbReference>
<feature type="domain" description="ABC-2 type transporter transmembrane" evidence="7">
    <location>
        <begin position="40"/>
        <end position="234"/>
    </location>
</feature>
<name>A0A397UVX1_9GLOM</name>
<feature type="transmembrane region" description="Helical" evidence="6">
    <location>
        <begin position="140"/>
        <end position="159"/>
    </location>
</feature>
<feature type="transmembrane region" description="Helical" evidence="6">
    <location>
        <begin position="203"/>
        <end position="220"/>
    </location>
</feature>
<evidence type="ECO:0000259" key="7">
    <source>
        <dbReference type="Pfam" id="PF01061"/>
    </source>
</evidence>
<evidence type="ECO:0000256" key="2">
    <source>
        <dbReference type="ARBA" id="ARBA00022448"/>
    </source>
</evidence>
<dbReference type="AlphaFoldDB" id="A0A397UVX1"/>
<dbReference type="STRING" id="44941.A0A397UVX1"/>
<feature type="transmembrane region" description="Helical" evidence="6">
    <location>
        <begin position="61"/>
        <end position="80"/>
    </location>
</feature>
<proteinExistence type="predicted"/>
<dbReference type="EMBL" id="QKWP01001141">
    <property type="protein sequence ID" value="RIB11356.1"/>
    <property type="molecule type" value="Genomic_DNA"/>
</dbReference>
<dbReference type="InterPro" id="IPR013525">
    <property type="entry name" value="ABC2_TM"/>
</dbReference>
<evidence type="ECO:0000256" key="1">
    <source>
        <dbReference type="ARBA" id="ARBA00004141"/>
    </source>
</evidence>
<dbReference type="Proteomes" id="UP000266673">
    <property type="component" value="Unassembled WGS sequence"/>
</dbReference>
<feature type="transmembrane region" description="Helical" evidence="6">
    <location>
        <begin position="100"/>
        <end position="120"/>
    </location>
</feature>
<feature type="transmembrane region" description="Helical" evidence="6">
    <location>
        <begin position="171"/>
        <end position="191"/>
    </location>
</feature>
<dbReference type="PANTHER" id="PTHR48041:SF63">
    <property type="entry name" value="EARLY GENE AT 23, ISOFORM C"/>
    <property type="match status" value="1"/>
</dbReference>
<keyword evidence="3 6" id="KW-0812">Transmembrane</keyword>
<evidence type="ECO:0000256" key="6">
    <source>
        <dbReference type="SAM" id="Phobius"/>
    </source>
</evidence>
<evidence type="ECO:0000256" key="3">
    <source>
        <dbReference type="ARBA" id="ARBA00022692"/>
    </source>
</evidence>
<dbReference type="OrthoDB" id="245989at2759"/>
<dbReference type="GO" id="GO:0005886">
    <property type="term" value="C:plasma membrane"/>
    <property type="evidence" value="ECO:0007669"/>
    <property type="project" value="TreeGrafter"/>
</dbReference>
<keyword evidence="4 6" id="KW-1133">Transmembrane helix</keyword>
<keyword evidence="9" id="KW-1185">Reference proteome</keyword>
<gene>
    <name evidence="8" type="ORF">C2G38_115157</name>
</gene>
<organism evidence="8 9">
    <name type="scientific">Gigaspora rosea</name>
    <dbReference type="NCBI Taxonomy" id="44941"/>
    <lineage>
        <taxon>Eukaryota</taxon>
        <taxon>Fungi</taxon>
        <taxon>Fungi incertae sedis</taxon>
        <taxon>Mucoromycota</taxon>
        <taxon>Glomeromycotina</taxon>
        <taxon>Glomeromycetes</taxon>
        <taxon>Diversisporales</taxon>
        <taxon>Gigasporaceae</taxon>
        <taxon>Gigaspora</taxon>
    </lineage>
</organism>
<evidence type="ECO:0000256" key="5">
    <source>
        <dbReference type="ARBA" id="ARBA00023136"/>
    </source>
</evidence>
<accession>A0A397UVX1</accession>
<protein>
    <submittedName>
        <fullName evidence="8">ABC-2 type transporter</fullName>
    </submittedName>
</protein>
<comment type="caution">
    <text evidence="8">The sequence shown here is derived from an EMBL/GenBank/DDBJ whole genome shotgun (WGS) entry which is preliminary data.</text>
</comment>
<evidence type="ECO:0000256" key="4">
    <source>
        <dbReference type="ARBA" id="ARBA00022989"/>
    </source>
</evidence>
<evidence type="ECO:0000313" key="8">
    <source>
        <dbReference type="EMBL" id="RIB11356.1"/>
    </source>
</evidence>
<dbReference type="GO" id="GO:0140359">
    <property type="term" value="F:ABC-type transporter activity"/>
    <property type="evidence" value="ECO:0007669"/>
    <property type="project" value="InterPro"/>
</dbReference>
<keyword evidence="2" id="KW-0813">Transport</keyword>
<reference evidence="8 9" key="1">
    <citation type="submission" date="2018-06" db="EMBL/GenBank/DDBJ databases">
        <title>Comparative genomics reveals the genomic features of Rhizophagus irregularis, R. cerebriforme, R. diaphanum and Gigaspora rosea, and their symbiotic lifestyle signature.</title>
        <authorList>
            <person name="Morin E."/>
            <person name="San Clemente H."/>
            <person name="Chen E.C.H."/>
            <person name="De La Providencia I."/>
            <person name="Hainaut M."/>
            <person name="Kuo A."/>
            <person name="Kohler A."/>
            <person name="Murat C."/>
            <person name="Tang N."/>
            <person name="Roy S."/>
            <person name="Loubradou J."/>
            <person name="Henrissat B."/>
            <person name="Grigoriev I.V."/>
            <person name="Corradi N."/>
            <person name="Roux C."/>
            <person name="Martin F.M."/>
        </authorList>
    </citation>
    <scope>NUCLEOTIDE SEQUENCE [LARGE SCALE GENOMIC DNA]</scope>
    <source>
        <strain evidence="8 9">DAOM 194757</strain>
    </source>
</reference>
<sequence length="236" mass="26930">MQPDSSGKLIIKKCFKRPKIPDDSRIIGSSKHKREATFLQQLMILTERSFKQRSKVILSRLNFIQILCMAILTSLIWFQLPYTEDNLTNRCGLIFFTTSLWAFFPSLNTISAFPLDFNVLEKERQSHSYQLLAYFISKQIAELPLIIIFPIYYILIVYWATGLVPSASSFFAYMATSILATLTSQSFGYLIGATFMDIQTATVVNTVIMLGSLVLGGFYAQNLPFGLTWLKYFSDQ</sequence>
<evidence type="ECO:0000313" key="9">
    <source>
        <dbReference type="Proteomes" id="UP000266673"/>
    </source>
</evidence>